<dbReference type="InterPro" id="IPR033749">
    <property type="entry name" value="Polyprenyl_synt_CS"/>
</dbReference>
<keyword evidence="3 7" id="KW-0808">Transferase</keyword>
<dbReference type="SUPFAM" id="SSF48576">
    <property type="entry name" value="Terpenoid synthases"/>
    <property type="match status" value="1"/>
</dbReference>
<dbReference type="PANTHER" id="PTHR43281">
    <property type="entry name" value="FARNESYL DIPHOSPHATE SYNTHASE"/>
    <property type="match status" value="1"/>
</dbReference>
<dbReference type="AlphaFoldDB" id="S3DI46"/>
<evidence type="ECO:0000256" key="7">
    <source>
        <dbReference type="RuleBase" id="RU004466"/>
    </source>
</evidence>
<dbReference type="InterPro" id="IPR053378">
    <property type="entry name" value="Prenyl_diphosphate_synthase"/>
</dbReference>
<keyword evidence="4" id="KW-0479">Metal-binding</keyword>
<accession>S3DI46</accession>
<dbReference type="EMBL" id="AMSD01000002">
    <property type="protein sequence ID" value="EPE37365.1"/>
    <property type="molecule type" value="Genomic_DNA"/>
</dbReference>
<dbReference type="PROSITE" id="PS00723">
    <property type="entry name" value="POLYPRENYL_SYNTHASE_1"/>
    <property type="match status" value="1"/>
</dbReference>
<dbReference type="Gene3D" id="1.10.600.10">
    <property type="entry name" value="Farnesyl Diphosphate Synthase"/>
    <property type="match status" value="1"/>
</dbReference>
<evidence type="ECO:0000313" key="9">
    <source>
        <dbReference type="Proteomes" id="UP000053688"/>
    </source>
</evidence>
<dbReference type="RefSeq" id="WP_016503997.1">
    <property type="nucleotide sequence ID" value="NZ_AMSD01000002.1"/>
</dbReference>
<dbReference type="Proteomes" id="UP000053688">
    <property type="component" value="Unassembled WGS sequence"/>
</dbReference>
<dbReference type="SFLD" id="SFLDG01017">
    <property type="entry name" value="Polyprenyl_Transferase_Like"/>
    <property type="match status" value="1"/>
</dbReference>
<dbReference type="eggNOG" id="COG0142">
    <property type="taxonomic scope" value="Bacteria"/>
</dbReference>
<dbReference type="GO" id="GO:0016114">
    <property type="term" value="P:terpenoid biosynthetic process"/>
    <property type="evidence" value="ECO:0007669"/>
    <property type="project" value="UniProtKB-ARBA"/>
</dbReference>
<dbReference type="SFLD" id="SFLDS00005">
    <property type="entry name" value="Isoprenoid_Synthase_Type_I"/>
    <property type="match status" value="1"/>
</dbReference>
<dbReference type="GO" id="GO:0046872">
    <property type="term" value="F:metal ion binding"/>
    <property type="evidence" value="ECO:0007669"/>
    <property type="project" value="UniProtKB-KW"/>
</dbReference>
<dbReference type="GO" id="GO:0008654">
    <property type="term" value="P:phospholipid biosynthetic process"/>
    <property type="evidence" value="ECO:0007669"/>
    <property type="project" value="UniProtKB-ARBA"/>
</dbReference>
<comment type="caution">
    <text evidence="8">The sequence shown here is derived from an EMBL/GenBank/DDBJ whole genome shotgun (WGS) entry which is preliminary data.</text>
</comment>
<dbReference type="InterPro" id="IPR008949">
    <property type="entry name" value="Isoprenoid_synthase_dom_sf"/>
</dbReference>
<keyword evidence="6" id="KW-0414">Isoprene biosynthesis</keyword>
<dbReference type="CDD" id="cd00685">
    <property type="entry name" value="Trans_IPPS_HT"/>
    <property type="match status" value="1"/>
</dbReference>
<keyword evidence="5" id="KW-0460">Magnesium</keyword>
<reference evidence="8 9" key="1">
    <citation type="journal article" date="2014" name="Environ. Microbiol.">
        <title>Genomic signatures of obligate host dependence in the luminous bacterial symbiont of a vertebrate.</title>
        <authorList>
            <person name="Hendry T.A."/>
            <person name="de Wet J.R."/>
            <person name="Dunlap P.V."/>
        </authorList>
    </citation>
    <scope>NUCLEOTIDE SEQUENCE [LARGE SCALE GENOMIC DNA]</scope>
    <source>
        <strain evidence="8 9">Akat1</strain>
    </source>
</reference>
<dbReference type="InterPro" id="IPR000092">
    <property type="entry name" value="Polyprenyl_synt"/>
</dbReference>
<proteinExistence type="inferred from homology"/>
<dbReference type="GO" id="GO:0004659">
    <property type="term" value="F:prenyltransferase activity"/>
    <property type="evidence" value="ECO:0007669"/>
    <property type="project" value="InterPro"/>
</dbReference>
<dbReference type="PATRIC" id="fig|1236703.3.peg.680"/>
<name>S3DI46_9GAMM</name>
<protein>
    <submittedName>
        <fullName evidence="8">Geranyltranstransferase</fullName>
    </submittedName>
</protein>
<dbReference type="NCBIfam" id="NF045485">
    <property type="entry name" value="FPPsyn"/>
    <property type="match status" value="1"/>
</dbReference>
<dbReference type="NCBIfam" id="NF007877">
    <property type="entry name" value="PRK10581.1"/>
    <property type="match status" value="1"/>
</dbReference>
<evidence type="ECO:0000313" key="8">
    <source>
        <dbReference type="EMBL" id="EPE37365.1"/>
    </source>
</evidence>
<dbReference type="Pfam" id="PF00348">
    <property type="entry name" value="polyprenyl_synt"/>
    <property type="match status" value="1"/>
</dbReference>
<comment type="cofactor">
    <cofactor evidence="1">
        <name>Mg(2+)</name>
        <dbReference type="ChEBI" id="CHEBI:18420"/>
    </cofactor>
</comment>
<evidence type="ECO:0000256" key="2">
    <source>
        <dbReference type="ARBA" id="ARBA00006706"/>
    </source>
</evidence>
<organism evidence="8 9">
    <name type="scientific">Candidatus Photodesmus katoptron Akat1</name>
    <dbReference type="NCBI Taxonomy" id="1236703"/>
    <lineage>
        <taxon>Bacteria</taxon>
        <taxon>Pseudomonadati</taxon>
        <taxon>Pseudomonadota</taxon>
        <taxon>Gammaproteobacteria</taxon>
        <taxon>Vibrionales</taxon>
        <taxon>Vibrionaceae</taxon>
        <taxon>Candidatus Photodesmus</taxon>
    </lineage>
</organism>
<dbReference type="STRING" id="28176.CF66_0108"/>
<sequence length="294" mass="32649">MIKALKFYQKRNHSQLNVWLQNYISHKHQTLTDAMNYGLMGGKCIRPILVYITGKVLNCSLEQLDTPASAIECIHAYSLIHDDLPSMDNDKLRRGQPTCHIRFNEAMAILTGDALHTLAFTILSEGKLSKKAESNRITMIQILARASGAYGMCMGQFLDLEAAEQMLSLKELENIHRNKTGALIKCAIQLGALSAGDKGISIMPQLNKYADAIGLAFQIQDDILDITSNTEILGKPQGSDQERKKSTYPALLGLNGAINKSKTLLNEAIQALQTIPYNTKPLEEFAKYLVKRKN</sequence>
<dbReference type="FunFam" id="1.10.600.10:FF:000001">
    <property type="entry name" value="Geranylgeranyl diphosphate synthase"/>
    <property type="match status" value="1"/>
</dbReference>
<evidence type="ECO:0000256" key="3">
    <source>
        <dbReference type="ARBA" id="ARBA00022679"/>
    </source>
</evidence>
<evidence type="ECO:0000256" key="6">
    <source>
        <dbReference type="ARBA" id="ARBA00023229"/>
    </source>
</evidence>
<evidence type="ECO:0000256" key="5">
    <source>
        <dbReference type="ARBA" id="ARBA00022842"/>
    </source>
</evidence>
<dbReference type="PROSITE" id="PS00444">
    <property type="entry name" value="POLYPRENYL_SYNTHASE_2"/>
    <property type="match status" value="1"/>
</dbReference>
<comment type="similarity">
    <text evidence="2 7">Belongs to the FPP/GGPP synthase family.</text>
</comment>
<dbReference type="GO" id="GO:0005737">
    <property type="term" value="C:cytoplasm"/>
    <property type="evidence" value="ECO:0007669"/>
    <property type="project" value="UniProtKB-ARBA"/>
</dbReference>
<evidence type="ECO:0000256" key="4">
    <source>
        <dbReference type="ARBA" id="ARBA00022723"/>
    </source>
</evidence>
<dbReference type="PANTHER" id="PTHR43281:SF1">
    <property type="entry name" value="FARNESYL DIPHOSPHATE SYNTHASE"/>
    <property type="match status" value="1"/>
</dbReference>
<keyword evidence="9" id="KW-1185">Reference proteome</keyword>
<evidence type="ECO:0000256" key="1">
    <source>
        <dbReference type="ARBA" id="ARBA00001946"/>
    </source>
</evidence>
<gene>
    <name evidence="8" type="ORF">O1U_0665</name>
</gene>